<feature type="signal peptide" evidence="1">
    <location>
        <begin position="1"/>
        <end position="22"/>
    </location>
</feature>
<organism evidence="2 3">
    <name type="scientific">Deinococcus rufus</name>
    <dbReference type="NCBI Taxonomy" id="2136097"/>
    <lineage>
        <taxon>Bacteria</taxon>
        <taxon>Thermotogati</taxon>
        <taxon>Deinococcota</taxon>
        <taxon>Deinococci</taxon>
        <taxon>Deinococcales</taxon>
        <taxon>Deinococcaceae</taxon>
        <taxon>Deinococcus</taxon>
    </lineage>
</organism>
<accession>A0ABV7ZE67</accession>
<gene>
    <name evidence="2" type="ORF">ACFOSB_16595</name>
</gene>
<sequence length="206" mass="20993">MKKLLALPMLALLIASCGSAPGQVTGNSRASVGIFVNDTEAVEVATKAVTPATDTAPAKVSWTITPGKGVTFTFMTRPGSDAVYITGYRIVRDVLSTASGTTTSTTSPQVNKADVYLTSGYLCKTRNGLNSCPFVGTPDDPTTPANGVPADLNIGLDGGLGSLVVATDASVGRVSDLEFYGTSSNGQPVTVKVTNVVSGGVKQGDE</sequence>
<reference evidence="3" key="1">
    <citation type="journal article" date="2019" name="Int. J. Syst. Evol. Microbiol.">
        <title>The Global Catalogue of Microorganisms (GCM) 10K type strain sequencing project: providing services to taxonomists for standard genome sequencing and annotation.</title>
        <authorList>
            <consortium name="The Broad Institute Genomics Platform"/>
            <consortium name="The Broad Institute Genome Sequencing Center for Infectious Disease"/>
            <person name="Wu L."/>
            <person name="Ma J."/>
        </authorList>
    </citation>
    <scope>NUCLEOTIDE SEQUENCE [LARGE SCALE GENOMIC DNA]</scope>
    <source>
        <strain evidence="3">CCTCC AB 2017081</strain>
    </source>
</reference>
<evidence type="ECO:0000256" key="1">
    <source>
        <dbReference type="SAM" id="SignalP"/>
    </source>
</evidence>
<dbReference type="PROSITE" id="PS51257">
    <property type="entry name" value="PROKAR_LIPOPROTEIN"/>
    <property type="match status" value="1"/>
</dbReference>
<evidence type="ECO:0000313" key="3">
    <source>
        <dbReference type="Proteomes" id="UP001595803"/>
    </source>
</evidence>
<evidence type="ECO:0000313" key="2">
    <source>
        <dbReference type="EMBL" id="MFC3834475.1"/>
    </source>
</evidence>
<name>A0ABV7ZE67_9DEIO</name>
<dbReference type="EMBL" id="JBHRZG010000024">
    <property type="protein sequence ID" value="MFC3834475.1"/>
    <property type="molecule type" value="Genomic_DNA"/>
</dbReference>
<evidence type="ECO:0008006" key="4">
    <source>
        <dbReference type="Google" id="ProtNLM"/>
    </source>
</evidence>
<keyword evidence="3" id="KW-1185">Reference proteome</keyword>
<comment type="caution">
    <text evidence="2">The sequence shown here is derived from an EMBL/GenBank/DDBJ whole genome shotgun (WGS) entry which is preliminary data.</text>
</comment>
<dbReference type="RefSeq" id="WP_322472480.1">
    <property type="nucleotide sequence ID" value="NZ_JBHRZG010000024.1"/>
</dbReference>
<feature type="chain" id="PRO_5046123777" description="Lipoprotein" evidence="1">
    <location>
        <begin position="23"/>
        <end position="206"/>
    </location>
</feature>
<dbReference type="Proteomes" id="UP001595803">
    <property type="component" value="Unassembled WGS sequence"/>
</dbReference>
<keyword evidence="1" id="KW-0732">Signal</keyword>
<proteinExistence type="predicted"/>
<protein>
    <recommendedName>
        <fullName evidence="4">Lipoprotein</fullName>
    </recommendedName>
</protein>